<reference evidence="3 4" key="1">
    <citation type="journal article" date="2022" name="BMC Genomics">
        <title>Comparative genome analysis of mycobacteria focusing on tRNA and non-coding RNA.</title>
        <authorList>
            <person name="Behra P.R.K."/>
            <person name="Pettersson B.M.F."/>
            <person name="Ramesh M."/>
            <person name="Das S."/>
            <person name="Dasgupta S."/>
            <person name="Kirsebom L.A."/>
        </authorList>
    </citation>
    <scope>NUCLEOTIDE SEQUENCE [LARGE SCALE GENOMIC DNA]</scope>
    <source>
        <strain evidence="3 4">DSM 44078</strain>
    </source>
</reference>
<evidence type="ECO:0000256" key="1">
    <source>
        <dbReference type="ARBA" id="ARBA00022553"/>
    </source>
</evidence>
<accession>A0ABT3CIT7</accession>
<proteinExistence type="predicted"/>
<dbReference type="InterPro" id="IPR000253">
    <property type="entry name" value="FHA_dom"/>
</dbReference>
<dbReference type="PANTHER" id="PTHR23308">
    <property type="entry name" value="NUCLEAR INHIBITOR OF PROTEIN PHOSPHATASE-1"/>
    <property type="match status" value="1"/>
</dbReference>
<dbReference type="EMBL" id="JACKTY010000041">
    <property type="protein sequence ID" value="MCV7229357.1"/>
    <property type="molecule type" value="Genomic_DNA"/>
</dbReference>
<dbReference type="SUPFAM" id="SSF49879">
    <property type="entry name" value="SMAD/FHA domain"/>
    <property type="match status" value="1"/>
</dbReference>
<sequence length="177" mass="19346">MNSAEPADDSGASPRSCPSCDARMPLRFCESCGHDSALPTGEPSRWIAIVDADPEFYRRAAARSGNGRVEFPRSFEPRRITLQDSVTLVGRRNRRQQIAPRIDLGIPPVDRGVSTRHAELRIRDSGLTVADLGSTNGTSLNGSDELLQVNHEVRLSVGDRIHVGAWTTITIGELDWG</sequence>
<evidence type="ECO:0000313" key="4">
    <source>
        <dbReference type="Proteomes" id="UP001526201"/>
    </source>
</evidence>
<dbReference type="InterPro" id="IPR008984">
    <property type="entry name" value="SMAD_FHA_dom_sf"/>
</dbReference>
<keyword evidence="4" id="KW-1185">Reference proteome</keyword>
<dbReference type="CDD" id="cd00060">
    <property type="entry name" value="FHA"/>
    <property type="match status" value="1"/>
</dbReference>
<dbReference type="Pfam" id="PF00498">
    <property type="entry name" value="FHA"/>
    <property type="match status" value="1"/>
</dbReference>
<feature type="domain" description="FHA" evidence="2">
    <location>
        <begin position="87"/>
        <end position="145"/>
    </location>
</feature>
<dbReference type="Gene3D" id="2.60.200.20">
    <property type="match status" value="1"/>
</dbReference>
<dbReference type="PROSITE" id="PS50006">
    <property type="entry name" value="FHA_DOMAIN"/>
    <property type="match status" value="1"/>
</dbReference>
<dbReference type="Proteomes" id="UP001526201">
    <property type="component" value="Unassembled WGS sequence"/>
</dbReference>
<organism evidence="3 4">
    <name type="scientific">Mycolicibacterium komossense</name>
    <dbReference type="NCBI Taxonomy" id="1779"/>
    <lineage>
        <taxon>Bacteria</taxon>
        <taxon>Bacillati</taxon>
        <taxon>Actinomycetota</taxon>
        <taxon>Actinomycetes</taxon>
        <taxon>Mycobacteriales</taxon>
        <taxon>Mycobacteriaceae</taxon>
        <taxon>Mycolicibacterium</taxon>
    </lineage>
</organism>
<dbReference type="SMART" id="SM00240">
    <property type="entry name" value="FHA"/>
    <property type="match status" value="1"/>
</dbReference>
<evidence type="ECO:0000313" key="3">
    <source>
        <dbReference type="EMBL" id="MCV7229357.1"/>
    </source>
</evidence>
<dbReference type="InterPro" id="IPR050923">
    <property type="entry name" value="Cell_Proc_Reg/RNA_Proc"/>
</dbReference>
<evidence type="ECO:0000259" key="2">
    <source>
        <dbReference type="PROSITE" id="PS50006"/>
    </source>
</evidence>
<comment type="caution">
    <text evidence="3">The sequence shown here is derived from an EMBL/GenBank/DDBJ whole genome shotgun (WGS) entry which is preliminary data.</text>
</comment>
<keyword evidence="1" id="KW-0597">Phosphoprotein</keyword>
<name>A0ABT3CIT7_9MYCO</name>
<gene>
    <name evidence="3" type="ORF">H7J73_25430</name>
</gene>
<protein>
    <submittedName>
        <fullName evidence="3">FHA domain-containing protein</fullName>
    </submittedName>
</protein>